<dbReference type="Proteomes" id="UP001056120">
    <property type="component" value="Linkage Group LG05"/>
</dbReference>
<accession>A0ACB9J3D8</accession>
<name>A0ACB9J3D8_9ASTR</name>
<organism evidence="1 2">
    <name type="scientific">Smallanthus sonchifolius</name>
    <dbReference type="NCBI Taxonomy" id="185202"/>
    <lineage>
        <taxon>Eukaryota</taxon>
        <taxon>Viridiplantae</taxon>
        <taxon>Streptophyta</taxon>
        <taxon>Embryophyta</taxon>
        <taxon>Tracheophyta</taxon>
        <taxon>Spermatophyta</taxon>
        <taxon>Magnoliopsida</taxon>
        <taxon>eudicotyledons</taxon>
        <taxon>Gunneridae</taxon>
        <taxon>Pentapetalae</taxon>
        <taxon>asterids</taxon>
        <taxon>campanulids</taxon>
        <taxon>Asterales</taxon>
        <taxon>Asteraceae</taxon>
        <taxon>Asteroideae</taxon>
        <taxon>Heliantheae alliance</taxon>
        <taxon>Millerieae</taxon>
        <taxon>Smallanthus</taxon>
    </lineage>
</organism>
<evidence type="ECO:0000313" key="1">
    <source>
        <dbReference type="EMBL" id="KAI3814785.1"/>
    </source>
</evidence>
<proteinExistence type="predicted"/>
<evidence type="ECO:0000313" key="2">
    <source>
        <dbReference type="Proteomes" id="UP001056120"/>
    </source>
</evidence>
<protein>
    <submittedName>
        <fullName evidence="1">Uncharacterized protein</fullName>
    </submittedName>
</protein>
<comment type="caution">
    <text evidence="1">The sequence shown here is derived from an EMBL/GenBank/DDBJ whole genome shotgun (WGS) entry which is preliminary data.</text>
</comment>
<sequence length="114" mass="13634">MEYNKTLYMLKVESKKKINLMASIIVEKDQLCHFSHRQPLSLGYLQQLNHNADDEDEDEDEGEDEDEDDFVEEDHHGGQCNMCNEQIWSFHLCYYYCKSCDYSLHKFVYIYSKS</sequence>
<dbReference type="EMBL" id="CM042022">
    <property type="protein sequence ID" value="KAI3814785.1"/>
    <property type="molecule type" value="Genomic_DNA"/>
</dbReference>
<keyword evidence="2" id="KW-1185">Reference proteome</keyword>
<reference evidence="2" key="1">
    <citation type="journal article" date="2022" name="Mol. Ecol. Resour.">
        <title>The genomes of chicory, endive, great burdock and yacon provide insights into Asteraceae palaeo-polyploidization history and plant inulin production.</title>
        <authorList>
            <person name="Fan W."/>
            <person name="Wang S."/>
            <person name="Wang H."/>
            <person name="Wang A."/>
            <person name="Jiang F."/>
            <person name="Liu H."/>
            <person name="Zhao H."/>
            <person name="Xu D."/>
            <person name="Zhang Y."/>
        </authorList>
    </citation>
    <scope>NUCLEOTIDE SEQUENCE [LARGE SCALE GENOMIC DNA]</scope>
    <source>
        <strain evidence="2">cv. Yunnan</strain>
    </source>
</reference>
<reference evidence="1 2" key="2">
    <citation type="journal article" date="2022" name="Mol. Ecol. Resour.">
        <title>The genomes of chicory, endive, great burdock and yacon provide insights into Asteraceae paleo-polyploidization history and plant inulin production.</title>
        <authorList>
            <person name="Fan W."/>
            <person name="Wang S."/>
            <person name="Wang H."/>
            <person name="Wang A."/>
            <person name="Jiang F."/>
            <person name="Liu H."/>
            <person name="Zhao H."/>
            <person name="Xu D."/>
            <person name="Zhang Y."/>
        </authorList>
    </citation>
    <scope>NUCLEOTIDE SEQUENCE [LARGE SCALE GENOMIC DNA]</scope>
    <source>
        <strain evidence="2">cv. Yunnan</strain>
        <tissue evidence="1">Leaves</tissue>
    </source>
</reference>
<gene>
    <name evidence="1" type="ORF">L1987_14429</name>
</gene>